<evidence type="ECO:0000313" key="1">
    <source>
        <dbReference type="EMBL" id="KAJ7570080.1"/>
    </source>
</evidence>
<organism evidence="1 2">
    <name type="scientific">Diphasiastrum complanatum</name>
    <name type="common">Issler's clubmoss</name>
    <name type="synonym">Lycopodium complanatum</name>
    <dbReference type="NCBI Taxonomy" id="34168"/>
    <lineage>
        <taxon>Eukaryota</taxon>
        <taxon>Viridiplantae</taxon>
        <taxon>Streptophyta</taxon>
        <taxon>Embryophyta</taxon>
        <taxon>Tracheophyta</taxon>
        <taxon>Lycopodiopsida</taxon>
        <taxon>Lycopodiales</taxon>
        <taxon>Lycopodiaceae</taxon>
        <taxon>Lycopodioideae</taxon>
        <taxon>Diphasiastrum</taxon>
    </lineage>
</organism>
<reference evidence="2" key="1">
    <citation type="journal article" date="2024" name="Proc. Natl. Acad. Sci. U.S.A.">
        <title>Extraordinary preservation of gene collinearity over three hundred million years revealed in homosporous lycophytes.</title>
        <authorList>
            <person name="Li C."/>
            <person name="Wickell D."/>
            <person name="Kuo L.Y."/>
            <person name="Chen X."/>
            <person name="Nie B."/>
            <person name="Liao X."/>
            <person name="Peng D."/>
            <person name="Ji J."/>
            <person name="Jenkins J."/>
            <person name="Williams M."/>
            <person name="Shu S."/>
            <person name="Plott C."/>
            <person name="Barry K."/>
            <person name="Rajasekar S."/>
            <person name="Grimwood J."/>
            <person name="Han X."/>
            <person name="Sun S."/>
            <person name="Hou Z."/>
            <person name="He W."/>
            <person name="Dai G."/>
            <person name="Sun C."/>
            <person name="Schmutz J."/>
            <person name="Leebens-Mack J.H."/>
            <person name="Li F.W."/>
            <person name="Wang L."/>
        </authorList>
    </citation>
    <scope>NUCLEOTIDE SEQUENCE [LARGE SCALE GENOMIC DNA]</scope>
    <source>
        <strain evidence="2">cv. PW_Plant_1</strain>
    </source>
</reference>
<comment type="caution">
    <text evidence="1">The sequence shown here is derived from an EMBL/GenBank/DDBJ whole genome shotgun (WGS) entry which is preliminary data.</text>
</comment>
<sequence length="322" mass="35202">MKVAQLSSRKLCRPHILSKSRKAAAVAMDNPWQPAVPCPTQSQFLLPLVLAAPNISESHGTQQHSPRLNGQFTNPSKILDQRQSIATSSRVDRAASEKGGSRLARQDVSEGSKLQPERKTAGRNRSTEQDFKWGKKFKLSESCVLALHQGDITKWHVDRTTDAIVNAANERMLGGGGVDGAIHRAAGRNLLIACRNLPMTPAGVRCPVGSAVITEGFNLPVSRIIHTVGPVYKYEDAHGSILRKAYESSLTVAAEHGIKYIAFPAISCGVYGYPPVPAAEVALTAVQNHSSKFMEIHFVLFESTTWTSWLAEANRRFEKIEN</sequence>
<name>A0ACC2EUN6_DIPCM</name>
<gene>
    <name evidence="1" type="ORF">O6H91_01G106300</name>
</gene>
<dbReference type="EMBL" id="CM055092">
    <property type="protein sequence ID" value="KAJ7570080.1"/>
    <property type="molecule type" value="Genomic_DNA"/>
</dbReference>
<proteinExistence type="predicted"/>
<dbReference type="Proteomes" id="UP001162992">
    <property type="component" value="Chromosome 1"/>
</dbReference>
<accession>A0ACC2EUN6</accession>
<evidence type="ECO:0000313" key="2">
    <source>
        <dbReference type="Proteomes" id="UP001162992"/>
    </source>
</evidence>
<keyword evidence="2" id="KW-1185">Reference proteome</keyword>
<protein>
    <submittedName>
        <fullName evidence="1">Uncharacterized protein</fullName>
    </submittedName>
</protein>